<dbReference type="Proteomes" id="UP000605846">
    <property type="component" value="Unassembled WGS sequence"/>
</dbReference>
<dbReference type="GO" id="GO:0017056">
    <property type="term" value="F:structural constituent of nuclear pore"/>
    <property type="evidence" value="ECO:0007669"/>
    <property type="project" value="InterPro"/>
</dbReference>
<feature type="region of interest" description="Disordered" evidence="9">
    <location>
        <begin position="24"/>
        <end position="52"/>
    </location>
</feature>
<dbReference type="GO" id="GO:0034398">
    <property type="term" value="P:telomere tethering at nuclear periphery"/>
    <property type="evidence" value="ECO:0007669"/>
    <property type="project" value="TreeGrafter"/>
</dbReference>
<evidence type="ECO:0000313" key="11">
    <source>
        <dbReference type="EMBL" id="KAF7730241.1"/>
    </source>
</evidence>
<evidence type="ECO:0000313" key="12">
    <source>
        <dbReference type="Proteomes" id="UP000605846"/>
    </source>
</evidence>
<evidence type="ECO:0000256" key="8">
    <source>
        <dbReference type="ARBA" id="ARBA00023242"/>
    </source>
</evidence>
<dbReference type="InterPro" id="IPR036903">
    <property type="entry name" value="Nup98_auto-Pept-S59_dom_sf"/>
</dbReference>
<dbReference type="GO" id="GO:0006606">
    <property type="term" value="P:protein import into nucleus"/>
    <property type="evidence" value="ECO:0007669"/>
    <property type="project" value="TreeGrafter"/>
</dbReference>
<feature type="compositionally biased region" description="Low complexity" evidence="9">
    <location>
        <begin position="34"/>
        <end position="48"/>
    </location>
</feature>
<evidence type="ECO:0000256" key="7">
    <source>
        <dbReference type="ARBA" id="ARBA00023132"/>
    </source>
</evidence>
<keyword evidence="6" id="KW-0811">Translocation</keyword>
<dbReference type="GO" id="GO:0044614">
    <property type="term" value="C:nuclear pore cytoplasmic filaments"/>
    <property type="evidence" value="ECO:0007669"/>
    <property type="project" value="TreeGrafter"/>
</dbReference>
<feature type="compositionally biased region" description="Basic and acidic residues" evidence="9">
    <location>
        <begin position="238"/>
        <end position="247"/>
    </location>
</feature>
<feature type="region of interest" description="Disordered" evidence="9">
    <location>
        <begin position="212"/>
        <end position="258"/>
    </location>
</feature>
<dbReference type="GO" id="GO:0051028">
    <property type="term" value="P:mRNA transport"/>
    <property type="evidence" value="ECO:0007669"/>
    <property type="project" value="UniProtKB-KW"/>
</dbReference>
<protein>
    <recommendedName>
        <fullName evidence="10">Peptidase S59 domain-containing protein</fullName>
    </recommendedName>
</protein>
<dbReference type="GO" id="GO:0000973">
    <property type="term" value="P:post-transcriptional tethering of RNA polymerase II gene DNA at nuclear periphery"/>
    <property type="evidence" value="ECO:0007669"/>
    <property type="project" value="TreeGrafter"/>
</dbReference>
<feature type="compositionally biased region" description="Polar residues" evidence="9">
    <location>
        <begin position="24"/>
        <end position="33"/>
    </location>
</feature>
<comment type="subcellular location">
    <subcellularLocation>
        <location evidence="1">Nucleus</location>
        <location evidence="1">Nuclear pore complex</location>
    </subcellularLocation>
</comment>
<evidence type="ECO:0000256" key="1">
    <source>
        <dbReference type="ARBA" id="ARBA00004567"/>
    </source>
</evidence>
<keyword evidence="7" id="KW-0906">Nuclear pore complex</keyword>
<sequence>MSRKNNRRHRQYYYGSTRYGEQYGQYNSTNPIQASVSAPTATTASTDPDPVPTETPIVDEVLREGAFHYTYIPNQNYIEYFQSITASPNYGHNSFEELRWEHYQRKNAFHVQQPPDPGYYHSITASEEYRHLSFEEIRWMDIKLGRVPKKNFVLDQQEQEQQEEQQQQSSCASSAENTAQLTGAEKAMEGSALKDWYNLHVLFQKQKEERVQTTGTVTRTSPTHLATQPSENPIPEKPSLEERMAEKEENDDPTRWPMGRKRQAMHALQDADSIRPCRARLGLEERELADAISAGTQFCQVLSEAAKREGYYCIPPLESLEKMTTEELRHVKDFTVGRYGYGEVRFHECTDLSDMDIHRIMGIAVVLDRQRVCVYPEEREKWTKHQGLNKPATVLLQSCFLLDSETQLPITDPDHPEVGPLIERLRSRPGLAFLKYDVVTGDWVFRVSHF</sequence>
<evidence type="ECO:0000256" key="4">
    <source>
        <dbReference type="ARBA" id="ARBA00022816"/>
    </source>
</evidence>
<dbReference type="AlphaFoldDB" id="A0A8H7ESE9"/>
<comment type="caution">
    <text evidence="11">The sequence shown here is derived from an EMBL/GenBank/DDBJ whole genome shotgun (WGS) entry which is preliminary data.</text>
</comment>
<evidence type="ECO:0000256" key="2">
    <source>
        <dbReference type="ARBA" id="ARBA00008926"/>
    </source>
</evidence>
<evidence type="ECO:0000259" key="10">
    <source>
        <dbReference type="PROSITE" id="PS51434"/>
    </source>
</evidence>
<evidence type="ECO:0000256" key="6">
    <source>
        <dbReference type="ARBA" id="ARBA00023010"/>
    </source>
</evidence>
<dbReference type="PROSITE" id="PS51434">
    <property type="entry name" value="NUP_C"/>
    <property type="match status" value="1"/>
</dbReference>
<dbReference type="Gene3D" id="1.10.10.2360">
    <property type="match status" value="2"/>
</dbReference>
<keyword evidence="12" id="KW-1185">Reference proteome</keyword>
<dbReference type="PANTHER" id="PTHR23198:SF6">
    <property type="entry name" value="NUCLEAR PORE COMPLEX PROTEIN NUP98-NUP96"/>
    <property type="match status" value="1"/>
</dbReference>
<dbReference type="Pfam" id="PF04096">
    <property type="entry name" value="Nucleoporin2"/>
    <property type="match status" value="1"/>
</dbReference>
<dbReference type="GO" id="GO:0003723">
    <property type="term" value="F:RNA binding"/>
    <property type="evidence" value="ECO:0007669"/>
    <property type="project" value="TreeGrafter"/>
</dbReference>
<dbReference type="EMBL" id="JABAYA010000017">
    <property type="protein sequence ID" value="KAF7730241.1"/>
    <property type="molecule type" value="Genomic_DNA"/>
</dbReference>
<feature type="compositionally biased region" description="Polar residues" evidence="9">
    <location>
        <begin position="169"/>
        <end position="181"/>
    </location>
</feature>
<dbReference type="InterPro" id="IPR007230">
    <property type="entry name" value="Nup98_auto-Pept-S59_dom"/>
</dbReference>
<name>A0A8H7ESE9_9FUNG</name>
<evidence type="ECO:0000256" key="5">
    <source>
        <dbReference type="ARBA" id="ARBA00022927"/>
    </source>
</evidence>
<keyword evidence="4" id="KW-0509">mRNA transport</keyword>
<dbReference type="InterPro" id="IPR037665">
    <property type="entry name" value="Nucleoporin_S59-like"/>
</dbReference>
<dbReference type="OrthoDB" id="3797628at2759"/>
<keyword evidence="3" id="KW-0813">Transport</keyword>
<accession>A0A8H7ESE9</accession>
<keyword evidence="8" id="KW-0539">Nucleus</keyword>
<keyword evidence="5" id="KW-0653">Protein transport</keyword>
<reference evidence="11" key="1">
    <citation type="submission" date="2020-01" db="EMBL/GenBank/DDBJ databases">
        <title>Genome Sequencing of Three Apophysomyces-Like Fungal Strains Confirms a Novel Fungal Genus in the Mucoromycota with divergent Burkholderia-like Endosymbiotic Bacteria.</title>
        <authorList>
            <person name="Stajich J.E."/>
            <person name="Macias A.M."/>
            <person name="Carter-House D."/>
            <person name="Lovett B."/>
            <person name="Kasson L.R."/>
            <person name="Berry K."/>
            <person name="Grigoriev I."/>
            <person name="Chang Y."/>
            <person name="Spatafora J."/>
            <person name="Kasson M.T."/>
        </authorList>
    </citation>
    <scope>NUCLEOTIDE SEQUENCE</scope>
    <source>
        <strain evidence="11">NRRL A-21654</strain>
    </source>
</reference>
<organism evidence="11 12">
    <name type="scientific">Apophysomyces ossiformis</name>
    <dbReference type="NCBI Taxonomy" id="679940"/>
    <lineage>
        <taxon>Eukaryota</taxon>
        <taxon>Fungi</taxon>
        <taxon>Fungi incertae sedis</taxon>
        <taxon>Mucoromycota</taxon>
        <taxon>Mucoromycotina</taxon>
        <taxon>Mucoromycetes</taxon>
        <taxon>Mucorales</taxon>
        <taxon>Mucorineae</taxon>
        <taxon>Mucoraceae</taxon>
        <taxon>Apophysomyces</taxon>
    </lineage>
</organism>
<dbReference type="GO" id="GO:0006405">
    <property type="term" value="P:RNA export from nucleus"/>
    <property type="evidence" value="ECO:0007669"/>
    <property type="project" value="TreeGrafter"/>
</dbReference>
<dbReference type="SUPFAM" id="SSF82215">
    <property type="entry name" value="C-terminal autoproteolytic domain of nucleoporin nup98"/>
    <property type="match status" value="1"/>
</dbReference>
<feature type="region of interest" description="Disordered" evidence="9">
    <location>
        <begin position="156"/>
        <end position="183"/>
    </location>
</feature>
<dbReference type="Gene3D" id="3.30.1610.10">
    <property type="entry name" value="Peptidase S59, nucleoporin"/>
    <property type="match status" value="1"/>
</dbReference>
<comment type="similarity">
    <text evidence="2">Belongs to the nucleoporin GLFG family.</text>
</comment>
<evidence type="ECO:0000256" key="3">
    <source>
        <dbReference type="ARBA" id="ARBA00022448"/>
    </source>
</evidence>
<proteinExistence type="inferred from homology"/>
<feature type="domain" description="Peptidase S59" evidence="10">
    <location>
        <begin position="308"/>
        <end position="450"/>
    </location>
</feature>
<dbReference type="GO" id="GO:0008139">
    <property type="term" value="F:nuclear localization sequence binding"/>
    <property type="evidence" value="ECO:0007669"/>
    <property type="project" value="TreeGrafter"/>
</dbReference>
<gene>
    <name evidence="11" type="ORF">EC973_002484</name>
</gene>
<dbReference type="PANTHER" id="PTHR23198">
    <property type="entry name" value="NUCLEOPORIN"/>
    <property type="match status" value="1"/>
</dbReference>
<evidence type="ECO:0000256" key="9">
    <source>
        <dbReference type="SAM" id="MobiDB-lite"/>
    </source>
</evidence>
<feature type="compositionally biased region" description="Polar residues" evidence="9">
    <location>
        <begin position="212"/>
        <end position="231"/>
    </location>
</feature>